<proteinExistence type="predicted"/>
<sequence>MIYQRQNQAGLTIRLCIKTGWLKKENYLYGGTARTGRLLRKYYKHLIPNTYR</sequence>
<protein>
    <submittedName>
        <fullName evidence="1">Uncharacterized protein</fullName>
    </submittedName>
</protein>
<reference evidence="1" key="1">
    <citation type="journal article" date="2021" name="Proc. Natl. Acad. Sci. U.S.A.">
        <title>A Catalog of Tens of Thousands of Viruses from Human Metagenomes Reveals Hidden Associations with Chronic Diseases.</title>
        <authorList>
            <person name="Tisza M.J."/>
            <person name="Buck C.B."/>
        </authorList>
    </citation>
    <scope>NUCLEOTIDE SEQUENCE</scope>
    <source>
        <strain evidence="1">CtGrV43</strain>
    </source>
</reference>
<name>A0A8S5UEZ9_9CAUD</name>
<accession>A0A8S5UEZ9</accession>
<organism evidence="1">
    <name type="scientific">Myoviridae sp. ctGrV43</name>
    <dbReference type="NCBI Taxonomy" id="2825075"/>
    <lineage>
        <taxon>Viruses</taxon>
        <taxon>Duplodnaviria</taxon>
        <taxon>Heunggongvirae</taxon>
        <taxon>Uroviricota</taxon>
        <taxon>Caudoviricetes</taxon>
    </lineage>
</organism>
<evidence type="ECO:0000313" key="1">
    <source>
        <dbReference type="EMBL" id="DAF93053.1"/>
    </source>
</evidence>
<dbReference type="EMBL" id="BK016079">
    <property type="protein sequence ID" value="DAF93053.1"/>
    <property type="molecule type" value="Genomic_DNA"/>
</dbReference>